<name>A0A9P0JS30_ACAOB</name>
<evidence type="ECO:0000256" key="1">
    <source>
        <dbReference type="SAM" id="MobiDB-lite"/>
    </source>
</evidence>
<protein>
    <submittedName>
        <fullName evidence="2">Uncharacterized protein</fullName>
    </submittedName>
</protein>
<evidence type="ECO:0000313" key="2">
    <source>
        <dbReference type="EMBL" id="CAH1960036.1"/>
    </source>
</evidence>
<feature type="region of interest" description="Disordered" evidence="1">
    <location>
        <begin position="1"/>
        <end position="62"/>
    </location>
</feature>
<dbReference type="EMBL" id="CAKOFQ010006686">
    <property type="protein sequence ID" value="CAH1960036.1"/>
    <property type="molecule type" value="Genomic_DNA"/>
</dbReference>
<feature type="compositionally biased region" description="Basic and acidic residues" evidence="1">
    <location>
        <begin position="53"/>
        <end position="62"/>
    </location>
</feature>
<dbReference type="Proteomes" id="UP001152888">
    <property type="component" value="Unassembled WGS sequence"/>
</dbReference>
<evidence type="ECO:0000313" key="3">
    <source>
        <dbReference type="Proteomes" id="UP001152888"/>
    </source>
</evidence>
<dbReference type="AlphaFoldDB" id="A0A9P0JS30"/>
<keyword evidence="3" id="KW-1185">Reference proteome</keyword>
<feature type="compositionally biased region" description="Low complexity" evidence="1">
    <location>
        <begin position="32"/>
        <end position="42"/>
    </location>
</feature>
<organism evidence="2 3">
    <name type="scientific">Acanthoscelides obtectus</name>
    <name type="common">Bean weevil</name>
    <name type="synonym">Bruchus obtectus</name>
    <dbReference type="NCBI Taxonomy" id="200917"/>
    <lineage>
        <taxon>Eukaryota</taxon>
        <taxon>Metazoa</taxon>
        <taxon>Ecdysozoa</taxon>
        <taxon>Arthropoda</taxon>
        <taxon>Hexapoda</taxon>
        <taxon>Insecta</taxon>
        <taxon>Pterygota</taxon>
        <taxon>Neoptera</taxon>
        <taxon>Endopterygota</taxon>
        <taxon>Coleoptera</taxon>
        <taxon>Polyphaga</taxon>
        <taxon>Cucujiformia</taxon>
        <taxon>Chrysomeloidea</taxon>
        <taxon>Chrysomelidae</taxon>
        <taxon>Bruchinae</taxon>
        <taxon>Bruchini</taxon>
        <taxon>Acanthoscelides</taxon>
    </lineage>
</organism>
<gene>
    <name evidence="2" type="ORF">ACAOBT_LOCUS3508</name>
</gene>
<comment type="caution">
    <text evidence="2">The sequence shown here is derived from an EMBL/GenBank/DDBJ whole genome shotgun (WGS) entry which is preliminary data.</text>
</comment>
<accession>A0A9P0JS30</accession>
<dbReference type="OrthoDB" id="6774666at2759"/>
<proteinExistence type="predicted"/>
<sequence>MDFEDNILENEGSLNDETTKDEQDFLTHPFSEDGNSDSSSDTESTKSKRRRPSRDCTEDIDKTEDIKFIRDSTDSEEEPTAEKVKIKKKIRLAMKKHKVHPPRVNESKFEAFLDKLKTKPKVSKQRRNQLECIHRLHSIKNPMWTSPSAVLKAVRDCILNRKWNNLTHLVLILINFPSHKYKPLIKNLCLLIDKLHPMVQDNNMEGQFKLVYQAARRRY</sequence>
<reference evidence="2" key="1">
    <citation type="submission" date="2022-03" db="EMBL/GenBank/DDBJ databases">
        <authorList>
            <person name="Sayadi A."/>
        </authorList>
    </citation>
    <scope>NUCLEOTIDE SEQUENCE</scope>
</reference>